<keyword evidence="3 6" id="KW-0479">Metal-binding</keyword>
<keyword evidence="5 6" id="KW-0665">Pyrimidine biosynthesis</keyword>
<evidence type="ECO:0000313" key="8">
    <source>
        <dbReference type="EMBL" id="MBM6919632.1"/>
    </source>
</evidence>
<dbReference type="RefSeq" id="WP_204443563.1">
    <property type="nucleotide sequence ID" value="NZ_JACJKY010000001.1"/>
</dbReference>
<dbReference type="EMBL" id="JACJKY010000001">
    <property type="protein sequence ID" value="MBM6919632.1"/>
    <property type="molecule type" value="Genomic_DNA"/>
</dbReference>
<dbReference type="Pfam" id="PF01979">
    <property type="entry name" value="Amidohydro_1"/>
    <property type="match status" value="1"/>
</dbReference>
<feature type="binding site" evidence="6">
    <location>
        <position position="63"/>
    </location>
    <ligand>
        <name>Zn(2+)</name>
        <dbReference type="ChEBI" id="CHEBI:29105"/>
        <label>1</label>
    </ligand>
</feature>
<keyword evidence="9" id="KW-1185">Reference proteome</keyword>
<dbReference type="HAMAP" id="MF_00220_B">
    <property type="entry name" value="PyrC_classI_B"/>
    <property type="match status" value="1"/>
</dbReference>
<feature type="binding site" evidence="6">
    <location>
        <position position="309"/>
    </location>
    <ligand>
        <name>substrate</name>
    </ligand>
</feature>
<evidence type="ECO:0000256" key="4">
    <source>
        <dbReference type="ARBA" id="ARBA00022801"/>
    </source>
</evidence>
<dbReference type="PANTHER" id="PTHR43668">
    <property type="entry name" value="ALLANTOINASE"/>
    <property type="match status" value="1"/>
</dbReference>
<evidence type="ECO:0000256" key="6">
    <source>
        <dbReference type="HAMAP-Rule" id="MF_00220"/>
    </source>
</evidence>
<evidence type="ECO:0000313" key="9">
    <source>
        <dbReference type="Proteomes" id="UP000774750"/>
    </source>
</evidence>
<evidence type="ECO:0000259" key="7">
    <source>
        <dbReference type="Pfam" id="PF01979"/>
    </source>
</evidence>
<sequence>MANMLIRNGFVVDPSQSICKPADVLIEDGKIVKVEEKITDHVDRVLEAKGLTVLPGLIDMHVHLRDPGFTDKEDIHTGCGAAVTGGVTSLLCMPNTKPATDSEEVIDYINDKAKSARAKVYICGAITKGLSGESLSDFSMYAKKGVRAVSDDGRPVQNESMMEQAMIEADKQGLLVTSHCEDLSIIKNGIINKGKVSEELCIPGMDRLSEDSITEREINIAERTGTHIHIAHVSTKGSVELIRAAKKRGVKVTAETCPHYFAYTDEKLRAKDADFRMNPPLREAEDVQAIIEGIKDGTIDCIVTDHAPHTKRDKADFMKAPNGTVGLETSLAAGIRFLVEPGIISFEKLIELMSTNPAKILGIEAGSLKPGMPADIAIIDPNIKWTVLPERLASKSKNTVFKFERMQGRVRYTFVDGEIVYVMR</sequence>
<proteinExistence type="inferred from homology"/>
<evidence type="ECO:0000256" key="5">
    <source>
        <dbReference type="ARBA" id="ARBA00022975"/>
    </source>
</evidence>
<dbReference type="GO" id="GO:0004038">
    <property type="term" value="F:allantoinase activity"/>
    <property type="evidence" value="ECO:0007669"/>
    <property type="project" value="TreeGrafter"/>
</dbReference>
<feature type="binding site" evidence="6">
    <location>
        <position position="232"/>
    </location>
    <ligand>
        <name>Zn(2+)</name>
        <dbReference type="ChEBI" id="CHEBI:29105"/>
        <label>2</label>
    </ligand>
</feature>
<comment type="catalytic activity">
    <reaction evidence="6">
        <text>(S)-dihydroorotate + H2O = N-carbamoyl-L-aspartate + H(+)</text>
        <dbReference type="Rhea" id="RHEA:24296"/>
        <dbReference type="ChEBI" id="CHEBI:15377"/>
        <dbReference type="ChEBI" id="CHEBI:15378"/>
        <dbReference type="ChEBI" id="CHEBI:30864"/>
        <dbReference type="ChEBI" id="CHEBI:32814"/>
        <dbReference type="EC" id="3.5.2.3"/>
    </reaction>
</comment>
<dbReference type="SUPFAM" id="SSF51338">
    <property type="entry name" value="Composite domain of metallo-dependent hydrolases"/>
    <property type="match status" value="1"/>
</dbReference>
<feature type="binding site" evidence="6">
    <location>
        <position position="305"/>
    </location>
    <ligand>
        <name>Zn(2+)</name>
        <dbReference type="ChEBI" id="CHEBI:29105"/>
        <label>1</label>
    </ligand>
</feature>
<dbReference type="GO" id="GO:0008270">
    <property type="term" value="F:zinc ion binding"/>
    <property type="evidence" value="ECO:0007669"/>
    <property type="project" value="UniProtKB-UniRule"/>
</dbReference>
<gene>
    <name evidence="6" type="primary">pyrC</name>
    <name evidence="8" type="ORF">H6A12_00415</name>
</gene>
<dbReference type="InterPro" id="IPR050138">
    <property type="entry name" value="DHOase/Allantoinase_Hydrolase"/>
</dbReference>
<dbReference type="InterPro" id="IPR032466">
    <property type="entry name" value="Metal_Hydrolase"/>
</dbReference>
<feature type="binding site" evidence="6">
    <location>
        <begin position="63"/>
        <end position="65"/>
    </location>
    <ligand>
        <name>substrate</name>
    </ligand>
</feature>
<feature type="binding site" evidence="6">
    <location>
        <position position="179"/>
    </location>
    <ligand>
        <name>Zn(2+)</name>
        <dbReference type="ChEBI" id="CHEBI:29105"/>
        <label>2</label>
    </ligand>
</feature>
<dbReference type="PROSITE" id="PS00482">
    <property type="entry name" value="DIHYDROOROTASE_1"/>
    <property type="match status" value="1"/>
</dbReference>
<name>A0A939BD52_9FIRM</name>
<dbReference type="SUPFAM" id="SSF51556">
    <property type="entry name" value="Metallo-dependent hydrolases"/>
    <property type="match status" value="1"/>
</dbReference>
<keyword evidence="6" id="KW-0862">Zinc</keyword>
<dbReference type="GO" id="GO:0004151">
    <property type="term" value="F:dihydroorotase activity"/>
    <property type="evidence" value="ECO:0007669"/>
    <property type="project" value="UniProtKB-UniRule"/>
</dbReference>
<dbReference type="Gene3D" id="2.30.40.10">
    <property type="entry name" value="Urease, subunit C, domain 1"/>
    <property type="match status" value="1"/>
</dbReference>
<organism evidence="8 9">
    <name type="scientific">Merdimmobilis hominis</name>
    <dbReference type="NCBI Taxonomy" id="2897707"/>
    <lineage>
        <taxon>Bacteria</taxon>
        <taxon>Bacillati</taxon>
        <taxon>Bacillota</taxon>
        <taxon>Clostridia</taxon>
        <taxon>Eubacteriales</taxon>
        <taxon>Oscillospiraceae</taxon>
        <taxon>Merdimmobilis</taxon>
    </lineage>
</organism>
<feature type="domain" description="Amidohydrolase-related" evidence="7">
    <location>
        <begin position="52"/>
        <end position="420"/>
    </location>
</feature>
<dbReference type="Proteomes" id="UP000774750">
    <property type="component" value="Unassembled WGS sequence"/>
</dbReference>
<evidence type="ECO:0000256" key="2">
    <source>
        <dbReference type="ARBA" id="ARBA00010286"/>
    </source>
</evidence>
<dbReference type="GO" id="GO:0044205">
    <property type="term" value="P:'de novo' UMP biosynthetic process"/>
    <property type="evidence" value="ECO:0007669"/>
    <property type="project" value="UniProtKB-UniRule"/>
</dbReference>
<evidence type="ECO:0000256" key="3">
    <source>
        <dbReference type="ARBA" id="ARBA00022723"/>
    </source>
</evidence>
<dbReference type="PROSITE" id="PS00483">
    <property type="entry name" value="DIHYDROOROTASE_2"/>
    <property type="match status" value="1"/>
</dbReference>
<feature type="binding site" evidence="6">
    <location>
        <position position="152"/>
    </location>
    <ligand>
        <name>Zn(2+)</name>
        <dbReference type="ChEBI" id="CHEBI:29105"/>
        <label>2</label>
    </ligand>
</feature>
<dbReference type="CDD" id="cd01317">
    <property type="entry name" value="DHOase_IIa"/>
    <property type="match status" value="1"/>
</dbReference>
<feature type="binding site" evidence="6">
    <location>
        <position position="278"/>
    </location>
    <ligand>
        <name>substrate</name>
    </ligand>
</feature>
<reference evidence="8" key="1">
    <citation type="submission" date="2020-08" db="EMBL/GenBank/DDBJ databases">
        <authorList>
            <person name="Cejkova D."/>
            <person name="Kubasova T."/>
            <person name="Jahodarova E."/>
            <person name="Rychlik I."/>
        </authorList>
    </citation>
    <scope>NUCLEOTIDE SEQUENCE</scope>
    <source>
        <strain evidence="8">An559</strain>
    </source>
</reference>
<reference evidence="8" key="2">
    <citation type="journal article" date="2021" name="Sci. Rep.">
        <title>The distribution of antibiotic resistance genes in chicken gut microbiota commensals.</title>
        <authorList>
            <person name="Juricova H."/>
            <person name="Matiasovicova J."/>
            <person name="Kubasova T."/>
            <person name="Cejkova D."/>
            <person name="Rychlik I."/>
        </authorList>
    </citation>
    <scope>NUCLEOTIDE SEQUENCE</scope>
    <source>
        <strain evidence="8">An559</strain>
    </source>
</reference>
<comment type="function">
    <text evidence="1 6">Catalyzes the reversible cyclization of carbamoyl aspartate to dihydroorotate.</text>
</comment>
<comment type="cofactor">
    <cofactor evidence="6">
        <name>Zn(2+)</name>
        <dbReference type="ChEBI" id="CHEBI:29105"/>
    </cofactor>
    <text evidence="6">Binds 2 Zn(2+) ions per subunit.</text>
</comment>
<comment type="caution">
    <text evidence="8">The sequence shown here is derived from an EMBL/GenBank/DDBJ whole genome shotgun (WGS) entry which is preliminary data.</text>
</comment>
<feature type="binding site" evidence="6">
    <location>
        <position position="61"/>
    </location>
    <ligand>
        <name>Zn(2+)</name>
        <dbReference type="ChEBI" id="CHEBI:29105"/>
        <label>1</label>
    </ligand>
</feature>
<dbReference type="InterPro" id="IPR011059">
    <property type="entry name" value="Metal-dep_hydrolase_composite"/>
</dbReference>
<dbReference type="GO" id="GO:0005737">
    <property type="term" value="C:cytoplasm"/>
    <property type="evidence" value="ECO:0007669"/>
    <property type="project" value="TreeGrafter"/>
</dbReference>
<dbReference type="GO" id="GO:0006145">
    <property type="term" value="P:purine nucleobase catabolic process"/>
    <property type="evidence" value="ECO:0007669"/>
    <property type="project" value="TreeGrafter"/>
</dbReference>
<protein>
    <recommendedName>
        <fullName evidence="6">Dihydroorotase</fullName>
        <shortName evidence="6">DHOase</shortName>
        <ecNumber evidence="6">3.5.2.3</ecNumber>
    </recommendedName>
</protein>
<dbReference type="InterPro" id="IPR006680">
    <property type="entry name" value="Amidohydro-rel"/>
</dbReference>
<comment type="pathway">
    <text evidence="6">Pyrimidine metabolism; UMP biosynthesis via de novo pathway; (S)-dihydroorotate from bicarbonate: step 3/3.</text>
</comment>
<comment type="caution">
    <text evidence="6">Lacks conserved residue(s) required for the propagation of feature annotation.</text>
</comment>
<accession>A0A939BD52</accession>
<feature type="active site" evidence="6">
    <location>
        <position position="305"/>
    </location>
</feature>
<dbReference type="EC" id="3.5.2.3" evidence="6"/>
<feature type="binding site" evidence="6">
    <location>
        <position position="95"/>
    </location>
    <ligand>
        <name>substrate</name>
    </ligand>
</feature>
<feature type="binding site" evidence="6">
    <location>
        <position position="152"/>
    </location>
    <ligand>
        <name>Zn(2+)</name>
        <dbReference type="ChEBI" id="CHEBI:29105"/>
        <label>1</label>
    </ligand>
</feature>
<dbReference type="NCBIfam" id="TIGR00857">
    <property type="entry name" value="pyrC_multi"/>
    <property type="match status" value="1"/>
</dbReference>
<comment type="similarity">
    <text evidence="2 6">Belongs to the metallo-dependent hydrolases superfamily. DHOase family. Class I DHOase subfamily.</text>
</comment>
<keyword evidence="4 6" id="KW-0378">Hydrolase</keyword>
<dbReference type="PANTHER" id="PTHR43668:SF2">
    <property type="entry name" value="ALLANTOINASE"/>
    <property type="match status" value="1"/>
</dbReference>
<dbReference type="AlphaFoldDB" id="A0A939BD52"/>
<evidence type="ECO:0000256" key="1">
    <source>
        <dbReference type="ARBA" id="ARBA00002368"/>
    </source>
</evidence>
<dbReference type="InterPro" id="IPR002195">
    <property type="entry name" value="Dihydroorotase_CS"/>
</dbReference>
<dbReference type="Gene3D" id="3.20.20.140">
    <property type="entry name" value="Metal-dependent hydrolases"/>
    <property type="match status" value="1"/>
</dbReference>
<dbReference type="InterPro" id="IPR004722">
    <property type="entry name" value="DHOase"/>
</dbReference>